<evidence type="ECO:0000256" key="1">
    <source>
        <dbReference type="ARBA" id="ARBA00001974"/>
    </source>
</evidence>
<dbReference type="Gene3D" id="3.50.50.60">
    <property type="entry name" value="FAD/NAD(P)-binding domain"/>
    <property type="match status" value="2"/>
</dbReference>
<dbReference type="SUPFAM" id="SSF51905">
    <property type="entry name" value="FAD/NAD(P)-binding domain"/>
    <property type="match status" value="2"/>
</dbReference>
<evidence type="ECO:0000256" key="2">
    <source>
        <dbReference type="ARBA" id="ARBA00010139"/>
    </source>
</evidence>
<evidence type="ECO:0000313" key="7">
    <source>
        <dbReference type="EMBL" id="RVX65866.1"/>
    </source>
</evidence>
<dbReference type="Proteomes" id="UP000288859">
    <property type="component" value="Unassembled WGS sequence"/>
</dbReference>
<name>A0A438MQF6_EXOME</name>
<dbReference type="AlphaFoldDB" id="A0A438MQF6"/>
<sequence>MADTGIVKPSGVGEETGTNSKEQSTVLPDGRLNDEHHASDRAPQTKGVHSENSRIVGTAPSNDIPLLLRPAYSVPRKLRVTTIGAGFSSLIFAHKIRYEYPDVEDLVTNTIYEARSEVGGTWLVNSYPGVQCDVPSHIYAFPFDPNPEWDHFYSTGPQIQEYITKTVRKWDLDRDIEFNTKVVGTYWQEDQGQWKVVVENDGKQREEYADILISAQGFLNTWKWPEISGLQEFEGHKVHSASWDHGYDYSGKKMAIIGNGSSGIQILPALAELDGTDITAFQRGPTWIVARMDPGRLLGKPNIGSNPMYTEEDKRKFREDKEHHHQYRKNLIHRINTAFRMFVKDSVENLDNTEYARKQMADKLNHDPELCEMLIPKWELGCRRVTPGAGYLESFLRPNVHLIQSPIARITRDSVVTADGQECKVDVVVCATGFDVSNCPIYPVIGRNQVSLADKWAQEPESYFSVACPEFPNYFIFTGPNAVVGHGSLVEGLGWVAEYIIKWLRKIASEDIHSVAPTQQATDDFTRYGDRIHKTLVWSGQCRSWYKKNRVDGRVTATFPGSALLFKRMISDIRGEDFHIKYHSTNRFRFMGNGFTEYELDTSNDLAWYVKN</sequence>
<keyword evidence="4" id="KW-0274">FAD</keyword>
<dbReference type="InterPro" id="IPR051209">
    <property type="entry name" value="FAD-bind_Monooxygenase_sf"/>
</dbReference>
<dbReference type="EMBL" id="NAJM01000076">
    <property type="protein sequence ID" value="RVX65866.1"/>
    <property type="molecule type" value="Genomic_DNA"/>
</dbReference>
<dbReference type="GO" id="GO:0050660">
    <property type="term" value="F:flavin adenine dinucleotide binding"/>
    <property type="evidence" value="ECO:0007669"/>
    <property type="project" value="InterPro"/>
</dbReference>
<dbReference type="VEuPathDB" id="FungiDB:PV10_08317"/>
<comment type="caution">
    <text evidence="7">The sequence shown here is derived from an EMBL/GenBank/DDBJ whole genome shotgun (WGS) entry which is preliminary data.</text>
</comment>
<keyword evidence="3" id="KW-0285">Flavoprotein</keyword>
<dbReference type="GO" id="GO:0004499">
    <property type="term" value="F:N,N-dimethylaniline monooxygenase activity"/>
    <property type="evidence" value="ECO:0007669"/>
    <property type="project" value="InterPro"/>
</dbReference>
<dbReference type="OrthoDB" id="74360at2759"/>
<dbReference type="GO" id="GO:0050661">
    <property type="term" value="F:NADP binding"/>
    <property type="evidence" value="ECO:0007669"/>
    <property type="project" value="InterPro"/>
</dbReference>
<keyword evidence="5" id="KW-0560">Oxidoreductase</keyword>
<dbReference type="InterPro" id="IPR020946">
    <property type="entry name" value="Flavin_mOase-like"/>
</dbReference>
<evidence type="ECO:0000256" key="5">
    <source>
        <dbReference type="ARBA" id="ARBA00023002"/>
    </source>
</evidence>
<feature type="compositionally biased region" description="Polar residues" evidence="6">
    <location>
        <begin position="16"/>
        <end position="26"/>
    </location>
</feature>
<dbReference type="Pfam" id="PF00743">
    <property type="entry name" value="FMO-like"/>
    <property type="match status" value="1"/>
</dbReference>
<protein>
    <recommendedName>
        <fullName evidence="9">Sterigmatocystin biosynthesis monooxygenase stcW</fullName>
    </recommendedName>
</protein>
<evidence type="ECO:0000313" key="8">
    <source>
        <dbReference type="Proteomes" id="UP000288859"/>
    </source>
</evidence>
<evidence type="ECO:0008006" key="9">
    <source>
        <dbReference type="Google" id="ProtNLM"/>
    </source>
</evidence>
<organism evidence="7 8">
    <name type="scientific">Exophiala mesophila</name>
    <name type="common">Black yeast-like fungus</name>
    <dbReference type="NCBI Taxonomy" id="212818"/>
    <lineage>
        <taxon>Eukaryota</taxon>
        <taxon>Fungi</taxon>
        <taxon>Dikarya</taxon>
        <taxon>Ascomycota</taxon>
        <taxon>Pezizomycotina</taxon>
        <taxon>Eurotiomycetes</taxon>
        <taxon>Chaetothyriomycetidae</taxon>
        <taxon>Chaetothyriales</taxon>
        <taxon>Herpotrichiellaceae</taxon>
        <taxon>Exophiala</taxon>
    </lineage>
</organism>
<evidence type="ECO:0000256" key="3">
    <source>
        <dbReference type="ARBA" id="ARBA00022630"/>
    </source>
</evidence>
<evidence type="ECO:0000256" key="6">
    <source>
        <dbReference type="SAM" id="MobiDB-lite"/>
    </source>
</evidence>
<dbReference type="PANTHER" id="PTHR42877">
    <property type="entry name" value="L-ORNITHINE N(5)-MONOOXYGENASE-RELATED"/>
    <property type="match status" value="1"/>
</dbReference>
<dbReference type="PANTHER" id="PTHR42877:SF2">
    <property type="entry name" value="FAD_NAD(P)-BINDING DOMAIN-CONTAINING PROTEIN"/>
    <property type="match status" value="1"/>
</dbReference>
<feature type="compositionally biased region" description="Basic and acidic residues" evidence="6">
    <location>
        <begin position="31"/>
        <end position="40"/>
    </location>
</feature>
<comment type="cofactor">
    <cofactor evidence="1">
        <name>FAD</name>
        <dbReference type="ChEBI" id="CHEBI:57692"/>
    </cofactor>
</comment>
<gene>
    <name evidence="7" type="ORF">B0A52_10279</name>
</gene>
<comment type="similarity">
    <text evidence="2">Belongs to the FAD-binding monooxygenase family.</text>
</comment>
<feature type="region of interest" description="Disordered" evidence="6">
    <location>
        <begin position="1"/>
        <end position="59"/>
    </location>
</feature>
<dbReference type="InterPro" id="IPR036188">
    <property type="entry name" value="FAD/NAD-bd_sf"/>
</dbReference>
<reference evidence="7 8" key="1">
    <citation type="submission" date="2017-03" db="EMBL/GenBank/DDBJ databases">
        <title>Genomes of endolithic fungi from Antarctica.</title>
        <authorList>
            <person name="Coleine C."/>
            <person name="Masonjones S."/>
            <person name="Stajich J.E."/>
        </authorList>
    </citation>
    <scope>NUCLEOTIDE SEQUENCE [LARGE SCALE GENOMIC DNA]</scope>
    <source>
        <strain evidence="7 8">CCFEE 6314</strain>
    </source>
</reference>
<proteinExistence type="inferred from homology"/>
<evidence type="ECO:0000256" key="4">
    <source>
        <dbReference type="ARBA" id="ARBA00022827"/>
    </source>
</evidence>
<accession>A0A438MQF6</accession>